<evidence type="ECO:0000313" key="6">
    <source>
        <dbReference type="EMBL" id="MBF0596760.1"/>
    </source>
</evidence>
<keyword evidence="4 5" id="KW-0472">Membrane</keyword>
<sequence>MNDLQSPSKRPNNYLYLVIISFLFFWPLSILALYNSIKVNKYWEQNLIEPSKKASKRTVQLAISAIILSFVIGVIIIFSIILFSNVSYK</sequence>
<organism evidence="6 7">
    <name type="scientific">Faecalibacter rhinopitheci</name>
    <dbReference type="NCBI Taxonomy" id="2779678"/>
    <lineage>
        <taxon>Bacteria</taxon>
        <taxon>Pseudomonadati</taxon>
        <taxon>Bacteroidota</taxon>
        <taxon>Flavobacteriia</taxon>
        <taxon>Flavobacteriales</taxon>
        <taxon>Weeksellaceae</taxon>
        <taxon>Faecalibacter</taxon>
    </lineage>
</organism>
<name>A0A8J7FMM6_9FLAO</name>
<keyword evidence="2 5" id="KW-0812">Transmembrane</keyword>
<dbReference type="EMBL" id="JADGIK010000002">
    <property type="protein sequence ID" value="MBF0596760.1"/>
    <property type="molecule type" value="Genomic_DNA"/>
</dbReference>
<dbReference type="InterPro" id="IPR007593">
    <property type="entry name" value="CD225/Dispanin_fam"/>
</dbReference>
<evidence type="ECO:0000256" key="2">
    <source>
        <dbReference type="ARBA" id="ARBA00022692"/>
    </source>
</evidence>
<feature type="transmembrane region" description="Helical" evidence="5">
    <location>
        <begin position="14"/>
        <end position="37"/>
    </location>
</feature>
<feature type="transmembrane region" description="Helical" evidence="5">
    <location>
        <begin position="58"/>
        <end position="83"/>
    </location>
</feature>
<dbReference type="AlphaFoldDB" id="A0A8J7FMM6"/>
<evidence type="ECO:0000256" key="4">
    <source>
        <dbReference type="ARBA" id="ARBA00023136"/>
    </source>
</evidence>
<evidence type="ECO:0000313" key="7">
    <source>
        <dbReference type="Proteomes" id="UP000608754"/>
    </source>
</evidence>
<comment type="subcellular location">
    <subcellularLocation>
        <location evidence="1">Membrane</location>
    </subcellularLocation>
</comment>
<reference evidence="6" key="1">
    <citation type="submission" date="2020-10" db="EMBL/GenBank/DDBJ databases">
        <authorList>
            <person name="Lu T."/>
            <person name="Wang Q."/>
            <person name="Han X."/>
        </authorList>
    </citation>
    <scope>NUCLEOTIDE SEQUENCE</scope>
    <source>
        <strain evidence="6">WQ 117</strain>
    </source>
</reference>
<evidence type="ECO:0000256" key="5">
    <source>
        <dbReference type="SAM" id="Phobius"/>
    </source>
</evidence>
<keyword evidence="3 5" id="KW-1133">Transmembrane helix</keyword>
<evidence type="ECO:0000256" key="3">
    <source>
        <dbReference type="ARBA" id="ARBA00022989"/>
    </source>
</evidence>
<dbReference type="PANTHER" id="PTHR14768">
    <property type="entry name" value="UPF0338 PROTEIN"/>
    <property type="match status" value="1"/>
</dbReference>
<dbReference type="Proteomes" id="UP000608754">
    <property type="component" value="Unassembled WGS sequence"/>
</dbReference>
<dbReference type="PANTHER" id="PTHR14768:SF6">
    <property type="match status" value="1"/>
</dbReference>
<accession>A0A8J7FMM6</accession>
<dbReference type="Pfam" id="PF04505">
    <property type="entry name" value="CD225"/>
    <property type="match status" value="1"/>
</dbReference>
<keyword evidence="7" id="KW-1185">Reference proteome</keyword>
<dbReference type="RefSeq" id="WP_194182284.1">
    <property type="nucleotide sequence ID" value="NZ_JADGIK010000002.1"/>
</dbReference>
<protein>
    <submittedName>
        <fullName evidence="6">CD225/dispanin family protein</fullName>
    </submittedName>
</protein>
<evidence type="ECO:0000256" key="1">
    <source>
        <dbReference type="ARBA" id="ARBA00004370"/>
    </source>
</evidence>
<proteinExistence type="predicted"/>
<dbReference type="GO" id="GO:0016020">
    <property type="term" value="C:membrane"/>
    <property type="evidence" value="ECO:0007669"/>
    <property type="project" value="UniProtKB-SubCell"/>
</dbReference>
<comment type="caution">
    <text evidence="6">The sequence shown here is derived from an EMBL/GenBank/DDBJ whole genome shotgun (WGS) entry which is preliminary data.</text>
</comment>
<gene>
    <name evidence="6" type="ORF">IM532_04740</name>
</gene>